<evidence type="ECO:0000256" key="2">
    <source>
        <dbReference type="ARBA" id="ARBA00022692"/>
    </source>
</evidence>
<keyword evidence="2 5" id="KW-0812">Transmembrane</keyword>
<dbReference type="Proteomes" id="UP000321222">
    <property type="component" value="Chromosome"/>
</dbReference>
<evidence type="ECO:0000256" key="1">
    <source>
        <dbReference type="ARBA" id="ARBA00004141"/>
    </source>
</evidence>
<dbReference type="RefSeq" id="WP_147584472.1">
    <property type="nucleotide sequence ID" value="NZ_CP042831.1"/>
</dbReference>
<dbReference type="KEGG" id="fak:FUA48_16050"/>
<dbReference type="InterPro" id="IPR006480">
    <property type="entry name" value="Phage_holin_4_1"/>
</dbReference>
<organism evidence="6 7">
    <name type="scientific">Flavobacterium alkalisoli</name>
    <dbReference type="NCBI Taxonomy" id="2602769"/>
    <lineage>
        <taxon>Bacteria</taxon>
        <taxon>Pseudomonadati</taxon>
        <taxon>Bacteroidota</taxon>
        <taxon>Flavobacteriia</taxon>
        <taxon>Flavobacteriales</taxon>
        <taxon>Flavobacteriaceae</taxon>
        <taxon>Flavobacterium</taxon>
    </lineage>
</organism>
<sequence>MKLIEHLNYLLKGFGYANTNDLCTTVFKLFYMKNLKVTLPLIVSLGTIREFIEGSLGLDIMVVGAFVWLCAAEFQTGIKVALKKKGERIQSRKLGRMFLKIGVYIQILALLYTFASKMESKVIVGFEINPFGWLYYIVFVGIVFQMVISYLENLSALGYAEAKGLHGVVLRKFNKWFEFDGTKNGDNIQ</sequence>
<feature type="transmembrane region" description="Helical" evidence="5">
    <location>
        <begin position="60"/>
        <end position="82"/>
    </location>
</feature>
<protein>
    <recommendedName>
        <fullName evidence="8">Holin</fullName>
    </recommendedName>
</protein>
<evidence type="ECO:0000256" key="3">
    <source>
        <dbReference type="ARBA" id="ARBA00022989"/>
    </source>
</evidence>
<keyword evidence="3 5" id="KW-1133">Transmembrane helix</keyword>
<feature type="transmembrane region" description="Helical" evidence="5">
    <location>
        <begin position="94"/>
        <end position="113"/>
    </location>
</feature>
<gene>
    <name evidence="6" type="ORF">FUA48_16050</name>
</gene>
<evidence type="ECO:0008006" key="8">
    <source>
        <dbReference type="Google" id="ProtNLM"/>
    </source>
</evidence>
<evidence type="ECO:0000256" key="4">
    <source>
        <dbReference type="ARBA" id="ARBA00023136"/>
    </source>
</evidence>
<evidence type="ECO:0000313" key="7">
    <source>
        <dbReference type="Proteomes" id="UP000321222"/>
    </source>
</evidence>
<dbReference type="Pfam" id="PF05105">
    <property type="entry name" value="Phage_holin_4_1"/>
    <property type="match status" value="1"/>
</dbReference>
<dbReference type="AlphaFoldDB" id="A0A5B9FUN8"/>
<keyword evidence="7" id="KW-1185">Reference proteome</keyword>
<dbReference type="OrthoDB" id="1344989at2"/>
<comment type="subcellular location">
    <subcellularLocation>
        <location evidence="1">Membrane</location>
        <topology evidence="1">Multi-pass membrane protein</topology>
    </subcellularLocation>
</comment>
<keyword evidence="4 5" id="KW-0472">Membrane</keyword>
<name>A0A5B9FUN8_9FLAO</name>
<proteinExistence type="predicted"/>
<accession>A0A5B9FUN8</accession>
<reference evidence="6 7" key="1">
    <citation type="submission" date="2019-08" db="EMBL/GenBank/DDBJ databases">
        <title>Flavobacterium alkalisoli sp. nov., isolated from rhizosphere soil of Suaeda salsa.</title>
        <authorList>
            <person name="Sun J.-Q."/>
            <person name="Xu L."/>
        </authorList>
    </citation>
    <scope>NUCLEOTIDE SEQUENCE [LARGE SCALE GENOMIC DNA]</scope>
    <source>
        <strain evidence="6 7">XS-5</strain>
    </source>
</reference>
<evidence type="ECO:0000313" key="6">
    <source>
        <dbReference type="EMBL" id="QEE51033.1"/>
    </source>
</evidence>
<feature type="transmembrane region" description="Helical" evidence="5">
    <location>
        <begin position="133"/>
        <end position="151"/>
    </location>
</feature>
<evidence type="ECO:0000256" key="5">
    <source>
        <dbReference type="SAM" id="Phobius"/>
    </source>
</evidence>
<dbReference type="EMBL" id="CP042831">
    <property type="protein sequence ID" value="QEE51033.1"/>
    <property type="molecule type" value="Genomic_DNA"/>
</dbReference>